<dbReference type="PANTHER" id="PTHR46825">
    <property type="entry name" value="D-ALANYL-D-ALANINE-CARBOXYPEPTIDASE/ENDOPEPTIDASE AMPH"/>
    <property type="match status" value="1"/>
</dbReference>
<evidence type="ECO:0000259" key="1">
    <source>
        <dbReference type="Pfam" id="PF00144"/>
    </source>
</evidence>
<dbReference type="GO" id="GO:0016787">
    <property type="term" value="F:hydrolase activity"/>
    <property type="evidence" value="ECO:0007669"/>
    <property type="project" value="UniProtKB-KW"/>
</dbReference>
<dbReference type="SUPFAM" id="SSF56601">
    <property type="entry name" value="beta-lactamase/transpeptidase-like"/>
    <property type="match status" value="1"/>
</dbReference>
<dbReference type="EMBL" id="QUSX01000002">
    <property type="protein sequence ID" value="RRQ48168.1"/>
    <property type="molecule type" value="Genomic_DNA"/>
</dbReference>
<dbReference type="OrthoDB" id="846150at2"/>
<accession>A0A3R8R6H4</accession>
<reference evidence="3" key="1">
    <citation type="submission" date="2018-12" db="EMBL/GenBank/DDBJ databases">
        <title>Maribacter lutimaris sp. nov., isolated from marine sediment.</title>
        <authorList>
            <person name="Kim K.K."/>
        </authorList>
    </citation>
    <scope>NUCLEOTIDE SEQUENCE [LARGE SCALE GENOMIC DNA]</scope>
    <source>
        <strain evidence="3">PoM-212</strain>
    </source>
</reference>
<proteinExistence type="predicted"/>
<dbReference type="InterPro" id="IPR012338">
    <property type="entry name" value="Beta-lactam/transpept-like"/>
</dbReference>
<protein>
    <submittedName>
        <fullName evidence="2">Class A beta-lactamase-related serine hydrolase</fullName>
    </submittedName>
</protein>
<dbReference type="Pfam" id="PF00144">
    <property type="entry name" value="Beta-lactamase"/>
    <property type="match status" value="1"/>
</dbReference>
<keyword evidence="3" id="KW-1185">Reference proteome</keyword>
<dbReference type="InterPro" id="IPR001466">
    <property type="entry name" value="Beta-lactam-related"/>
</dbReference>
<dbReference type="InterPro" id="IPR050491">
    <property type="entry name" value="AmpC-like"/>
</dbReference>
<sequence length="89" mass="10067">MNTIYCTTNDSTSIKLTEELEKIYAREYINGFSVAIVNQDGILYEKGFGYSDIKTNKKYTNNTLQNIASISKTFIGITLLKLKSLENLT</sequence>
<name>A0A3R8R6H4_9FLAO</name>
<feature type="domain" description="Beta-lactamase-related" evidence="1">
    <location>
        <begin position="26"/>
        <end position="83"/>
    </location>
</feature>
<dbReference type="AlphaFoldDB" id="A0A3R8R6H4"/>
<dbReference type="Proteomes" id="UP000286990">
    <property type="component" value="Unassembled WGS sequence"/>
</dbReference>
<keyword evidence="2" id="KW-0378">Hydrolase</keyword>
<comment type="caution">
    <text evidence="2">The sequence shown here is derived from an EMBL/GenBank/DDBJ whole genome shotgun (WGS) entry which is preliminary data.</text>
</comment>
<evidence type="ECO:0000313" key="3">
    <source>
        <dbReference type="Proteomes" id="UP000286990"/>
    </source>
</evidence>
<dbReference type="Gene3D" id="3.40.710.10">
    <property type="entry name" value="DD-peptidase/beta-lactamase superfamily"/>
    <property type="match status" value="1"/>
</dbReference>
<organism evidence="2 3">
    <name type="scientific">Maribacter algicola</name>
    <dbReference type="NCBI Taxonomy" id="2498892"/>
    <lineage>
        <taxon>Bacteria</taxon>
        <taxon>Pseudomonadati</taxon>
        <taxon>Bacteroidota</taxon>
        <taxon>Flavobacteriia</taxon>
        <taxon>Flavobacteriales</taxon>
        <taxon>Flavobacteriaceae</taxon>
        <taxon>Maribacter</taxon>
    </lineage>
</organism>
<dbReference type="PANTHER" id="PTHR46825:SF9">
    <property type="entry name" value="BETA-LACTAMASE-RELATED DOMAIN-CONTAINING PROTEIN"/>
    <property type="match status" value="1"/>
</dbReference>
<evidence type="ECO:0000313" key="2">
    <source>
        <dbReference type="EMBL" id="RRQ48168.1"/>
    </source>
</evidence>
<gene>
    <name evidence="2" type="ORF">DZC72_10610</name>
</gene>